<protein>
    <submittedName>
        <fullName evidence="1">Uncharacterized protein</fullName>
    </submittedName>
</protein>
<dbReference type="AlphaFoldDB" id="A0A0C9SN04"/>
<name>A0A0C9SN04_PAXIN</name>
<evidence type="ECO:0000313" key="2">
    <source>
        <dbReference type="Proteomes" id="UP000053647"/>
    </source>
</evidence>
<reference evidence="2" key="2">
    <citation type="submission" date="2015-01" db="EMBL/GenBank/DDBJ databases">
        <title>Evolutionary Origins and Diversification of the Mycorrhizal Mutualists.</title>
        <authorList>
            <consortium name="DOE Joint Genome Institute"/>
            <consortium name="Mycorrhizal Genomics Consortium"/>
            <person name="Kohler A."/>
            <person name="Kuo A."/>
            <person name="Nagy L.G."/>
            <person name="Floudas D."/>
            <person name="Copeland A."/>
            <person name="Barry K.W."/>
            <person name="Cichocki N."/>
            <person name="Veneault-Fourrey C."/>
            <person name="LaButti K."/>
            <person name="Lindquist E.A."/>
            <person name="Lipzen A."/>
            <person name="Lundell T."/>
            <person name="Morin E."/>
            <person name="Murat C."/>
            <person name="Riley R."/>
            <person name="Ohm R."/>
            <person name="Sun H."/>
            <person name="Tunlid A."/>
            <person name="Henrissat B."/>
            <person name="Grigoriev I.V."/>
            <person name="Hibbett D.S."/>
            <person name="Martin F."/>
        </authorList>
    </citation>
    <scope>NUCLEOTIDE SEQUENCE [LARGE SCALE GENOMIC DNA]</scope>
    <source>
        <strain evidence="2">ATCC 200175</strain>
    </source>
</reference>
<sequence length="57" mass="6628">MMQRTASQRDEQSCQAWRDGIAANFTRDQFAFIDESSRRPRAQSQIWSCIMHHGANV</sequence>
<proteinExistence type="predicted"/>
<dbReference type="HOGENOM" id="CLU_2997072_0_0_1"/>
<keyword evidence="2" id="KW-1185">Reference proteome</keyword>
<evidence type="ECO:0000313" key="1">
    <source>
        <dbReference type="EMBL" id="KIJ07079.1"/>
    </source>
</evidence>
<dbReference type="EMBL" id="KN820027">
    <property type="protein sequence ID" value="KIJ07079.1"/>
    <property type="molecule type" value="Genomic_DNA"/>
</dbReference>
<organism evidence="1 2">
    <name type="scientific">Paxillus involutus ATCC 200175</name>
    <dbReference type="NCBI Taxonomy" id="664439"/>
    <lineage>
        <taxon>Eukaryota</taxon>
        <taxon>Fungi</taxon>
        <taxon>Dikarya</taxon>
        <taxon>Basidiomycota</taxon>
        <taxon>Agaricomycotina</taxon>
        <taxon>Agaricomycetes</taxon>
        <taxon>Agaricomycetidae</taxon>
        <taxon>Boletales</taxon>
        <taxon>Paxilineae</taxon>
        <taxon>Paxillaceae</taxon>
        <taxon>Paxillus</taxon>
    </lineage>
</organism>
<dbReference type="Proteomes" id="UP000053647">
    <property type="component" value="Unassembled WGS sequence"/>
</dbReference>
<accession>A0A0C9SN04</accession>
<gene>
    <name evidence="1" type="ORF">PAXINDRAFT_90956</name>
</gene>
<reference evidence="1 2" key="1">
    <citation type="submission" date="2014-06" db="EMBL/GenBank/DDBJ databases">
        <authorList>
            <consortium name="DOE Joint Genome Institute"/>
            <person name="Kuo A."/>
            <person name="Kohler A."/>
            <person name="Nagy L.G."/>
            <person name="Floudas D."/>
            <person name="Copeland A."/>
            <person name="Barry K.W."/>
            <person name="Cichocki N."/>
            <person name="Veneault-Fourrey C."/>
            <person name="LaButti K."/>
            <person name="Lindquist E.A."/>
            <person name="Lipzen A."/>
            <person name="Lundell T."/>
            <person name="Morin E."/>
            <person name="Murat C."/>
            <person name="Sun H."/>
            <person name="Tunlid A."/>
            <person name="Henrissat B."/>
            <person name="Grigoriev I.V."/>
            <person name="Hibbett D.S."/>
            <person name="Martin F."/>
            <person name="Nordberg H.P."/>
            <person name="Cantor M.N."/>
            <person name="Hua S.X."/>
        </authorList>
    </citation>
    <scope>NUCLEOTIDE SEQUENCE [LARGE SCALE GENOMIC DNA]</scope>
    <source>
        <strain evidence="1 2">ATCC 200175</strain>
    </source>
</reference>